<feature type="domain" description="G5" evidence="2">
    <location>
        <begin position="206"/>
        <end position="286"/>
    </location>
</feature>
<dbReference type="Pfam" id="PF03990">
    <property type="entry name" value="DUF348"/>
    <property type="match status" value="3"/>
</dbReference>
<dbReference type="GO" id="GO:0019867">
    <property type="term" value="C:outer membrane"/>
    <property type="evidence" value="ECO:0007669"/>
    <property type="project" value="InterPro"/>
</dbReference>
<evidence type="ECO:0000259" key="2">
    <source>
        <dbReference type="PROSITE" id="PS51109"/>
    </source>
</evidence>
<proteinExistence type="predicted"/>
<dbReference type="PANTHER" id="PTHR39160">
    <property type="entry name" value="CELL WALL-BINDING PROTEIN YOCH"/>
    <property type="match status" value="1"/>
</dbReference>
<dbReference type="InterPro" id="IPR007137">
    <property type="entry name" value="DUF348"/>
</dbReference>
<name>A0A9D1CVJ7_9FIRM</name>
<sequence length="420" mass="44940">MFITAMGSKSKKTAYFKRALALVLMSVIFITSAFSVAALSRTAVITVDGKELTVTTISTDTDDILARAGIEVTENDEIIRYDNVENHISIIVNRAFTVTVKADGKTQTLVFTGGTVQDALDKANVVLADNDVVTPQPDTELTEDMQINVSTYVPVTIKADGKAEKRLVPEGTVANALAYLNISISEDDRLNVKETEKVKNNMTIRVSRVTYKTVVKTEKIAYETVEIATDELYEGETKVVTEGVDGKRELTVRQTLVDGKVEKEKITSKKVLKEAVAKEVLVGTKVKAAVTSNAGSASGAYGAGIPVSVQNGVLYDANGNEVAYSNVLYGSGTAYYAPPGALTATGAPAQLGGVAVNPNIIPYGSKLYIVAEDGFVYGYATAIDTGGALMDGSAIVDCYYPTYEECVVFGRRNVYVYVLS</sequence>
<organism evidence="3 4">
    <name type="scientific">Candidatus Scatavimonas merdigallinarum</name>
    <dbReference type="NCBI Taxonomy" id="2840914"/>
    <lineage>
        <taxon>Bacteria</taxon>
        <taxon>Bacillati</taxon>
        <taxon>Bacillota</taxon>
        <taxon>Clostridia</taxon>
        <taxon>Eubacteriales</taxon>
        <taxon>Oscillospiraceae</taxon>
        <taxon>Oscillospiraceae incertae sedis</taxon>
        <taxon>Candidatus Scatavimonas</taxon>
    </lineage>
</organism>
<dbReference type="EMBL" id="DVFW01000045">
    <property type="protein sequence ID" value="HIQ81289.1"/>
    <property type="molecule type" value="Genomic_DNA"/>
</dbReference>
<dbReference type="SMART" id="SM01208">
    <property type="entry name" value="G5"/>
    <property type="match status" value="1"/>
</dbReference>
<accession>A0A9D1CVJ7</accession>
<gene>
    <name evidence="3" type="ORF">IAD32_08425</name>
</gene>
<dbReference type="CDD" id="cd22786">
    <property type="entry name" value="DPBB_YuiC-like"/>
    <property type="match status" value="1"/>
</dbReference>
<dbReference type="InterPro" id="IPR011098">
    <property type="entry name" value="G5_dom"/>
</dbReference>
<dbReference type="PROSITE" id="PS51109">
    <property type="entry name" value="G5"/>
    <property type="match status" value="1"/>
</dbReference>
<evidence type="ECO:0000313" key="3">
    <source>
        <dbReference type="EMBL" id="HIQ81289.1"/>
    </source>
</evidence>
<reference evidence="3" key="2">
    <citation type="journal article" date="2021" name="PeerJ">
        <title>Extensive microbial diversity within the chicken gut microbiome revealed by metagenomics and culture.</title>
        <authorList>
            <person name="Gilroy R."/>
            <person name="Ravi A."/>
            <person name="Getino M."/>
            <person name="Pursley I."/>
            <person name="Horton D.L."/>
            <person name="Alikhan N.F."/>
            <person name="Baker D."/>
            <person name="Gharbi K."/>
            <person name="Hall N."/>
            <person name="Watson M."/>
            <person name="Adriaenssens E.M."/>
            <person name="Foster-Nyarko E."/>
            <person name="Jarju S."/>
            <person name="Secka A."/>
            <person name="Antonio M."/>
            <person name="Oren A."/>
            <person name="Chaudhuri R.R."/>
            <person name="La Ragione R."/>
            <person name="Hildebrand F."/>
            <person name="Pallen M.J."/>
        </authorList>
    </citation>
    <scope>NUCLEOTIDE SEQUENCE</scope>
    <source>
        <strain evidence="3">ChiSjej1B19-3389</strain>
    </source>
</reference>
<dbReference type="InterPro" id="IPR051933">
    <property type="entry name" value="Resuscitation_pf_RpfB"/>
</dbReference>
<dbReference type="Gene3D" id="2.20.230.10">
    <property type="entry name" value="Resuscitation-promoting factor rpfb"/>
    <property type="match status" value="1"/>
</dbReference>
<dbReference type="Pfam" id="PF07501">
    <property type="entry name" value="G5"/>
    <property type="match status" value="1"/>
</dbReference>
<dbReference type="AlphaFoldDB" id="A0A9D1CVJ7"/>
<comment type="caution">
    <text evidence="3">The sequence shown here is derived from an EMBL/GenBank/DDBJ whole genome shotgun (WGS) entry which is preliminary data.</text>
</comment>
<evidence type="ECO:0000256" key="1">
    <source>
        <dbReference type="ARBA" id="ARBA00022729"/>
    </source>
</evidence>
<dbReference type="PANTHER" id="PTHR39160:SF4">
    <property type="entry name" value="RESUSCITATION-PROMOTING FACTOR RPFB"/>
    <property type="match status" value="1"/>
</dbReference>
<dbReference type="GO" id="GO:0004553">
    <property type="term" value="F:hydrolase activity, hydrolyzing O-glycosyl compounds"/>
    <property type="evidence" value="ECO:0007669"/>
    <property type="project" value="InterPro"/>
</dbReference>
<reference evidence="3" key="1">
    <citation type="submission" date="2020-10" db="EMBL/GenBank/DDBJ databases">
        <authorList>
            <person name="Gilroy R."/>
        </authorList>
    </citation>
    <scope>NUCLEOTIDE SEQUENCE</scope>
    <source>
        <strain evidence="3">ChiSjej1B19-3389</strain>
    </source>
</reference>
<dbReference type="InterPro" id="IPR010611">
    <property type="entry name" value="3D_dom"/>
</dbReference>
<dbReference type="Pfam" id="PF06725">
    <property type="entry name" value="3D"/>
    <property type="match status" value="1"/>
</dbReference>
<keyword evidence="1" id="KW-0732">Signal</keyword>
<dbReference type="Proteomes" id="UP000886787">
    <property type="component" value="Unassembled WGS sequence"/>
</dbReference>
<protein>
    <submittedName>
        <fullName evidence="3">DUF348 domain-containing protein</fullName>
    </submittedName>
</protein>
<dbReference type="GO" id="GO:0009254">
    <property type="term" value="P:peptidoglycan turnover"/>
    <property type="evidence" value="ECO:0007669"/>
    <property type="project" value="InterPro"/>
</dbReference>
<evidence type="ECO:0000313" key="4">
    <source>
        <dbReference type="Proteomes" id="UP000886787"/>
    </source>
</evidence>